<dbReference type="InterPro" id="IPR006626">
    <property type="entry name" value="PbH1"/>
</dbReference>
<accession>A0AAP9U6H2</accession>
<dbReference type="Gene3D" id="2.160.20.10">
    <property type="entry name" value="Single-stranded right-handed beta-helix, Pectin lyase-like"/>
    <property type="match status" value="1"/>
</dbReference>
<dbReference type="SUPFAM" id="SSF51126">
    <property type="entry name" value="Pectin lyase-like"/>
    <property type="match status" value="1"/>
</dbReference>
<reference evidence="2" key="1">
    <citation type="submission" date="2020-06" db="EMBL/GenBank/DDBJ databases">
        <title>REHAB project genomes.</title>
        <authorList>
            <person name="Shaw L.P."/>
        </authorList>
    </citation>
    <scope>NUCLEOTIDE SEQUENCE [LARGE SCALE GENOMIC DNA]</scope>
    <source>
        <strain evidence="2">RHBSTW-00938</strain>
    </source>
</reference>
<proteinExistence type="predicted"/>
<dbReference type="AlphaFoldDB" id="A0AAP9U6H2"/>
<dbReference type="InterPro" id="IPR011050">
    <property type="entry name" value="Pectin_lyase_fold/virulence"/>
</dbReference>
<dbReference type="RefSeq" id="WP_182014414.1">
    <property type="nucleotide sequence ID" value="NZ_CP055904.1"/>
</dbReference>
<protein>
    <submittedName>
        <fullName evidence="1">Right-handed parallel beta-helix repeat-containing protein</fullName>
    </submittedName>
</protein>
<dbReference type="InterPro" id="IPR012334">
    <property type="entry name" value="Pectin_lyas_fold"/>
</dbReference>
<name>A0AAP9U6H2_KLEAE</name>
<evidence type="ECO:0000313" key="1">
    <source>
        <dbReference type="EMBL" id="QMR40357.1"/>
    </source>
</evidence>
<dbReference type="EMBL" id="CP055904">
    <property type="protein sequence ID" value="QMR40357.1"/>
    <property type="molecule type" value="Genomic_DNA"/>
</dbReference>
<dbReference type="SMART" id="SM00710">
    <property type="entry name" value="PbH1"/>
    <property type="match status" value="3"/>
</dbReference>
<evidence type="ECO:0000313" key="2">
    <source>
        <dbReference type="Proteomes" id="UP000514462"/>
    </source>
</evidence>
<gene>
    <name evidence="1" type="ORF">HV331_13060</name>
</gene>
<dbReference type="Proteomes" id="UP000514462">
    <property type="component" value="Chromosome"/>
</dbReference>
<organism evidence="1 2">
    <name type="scientific">Klebsiella aerogenes</name>
    <name type="common">Enterobacter aerogenes</name>
    <dbReference type="NCBI Taxonomy" id="548"/>
    <lineage>
        <taxon>Bacteria</taxon>
        <taxon>Pseudomonadati</taxon>
        <taxon>Pseudomonadota</taxon>
        <taxon>Gammaproteobacteria</taxon>
        <taxon>Enterobacterales</taxon>
        <taxon>Enterobacteriaceae</taxon>
        <taxon>Klebsiella/Raoultella group</taxon>
        <taxon>Klebsiella</taxon>
    </lineage>
</organism>
<sequence length="671" mass="72443">MDKRYNTGNPRPSNSMKDLNDNALAYDDFLNSESDTFVDRFGNAQDTMIGATKKMAAATDAVIDEARQNLIPLSKQYMTLADAQADIANIPEGSTTYYRSPDDSALAIEVINNSGALSATGRVMPSQGYVDRVINTSTANGNIVITLDAEASPVEVRDDFGGVNIPGVPASVQDILNQVQKSAAPAILRLTDAENAAYASVDEYGDIYAPEMPSSIQRLLLAMKKDVDKLRKQGMILDARDCGLNTKTGEDSQRAIQRGYNWLSGNGGGHLYVPAGYFKMAIPVVPRSGVALHGAGIGATNFLPYGYLSAFEYVGDETYIENLQFTDFTIDGENQQLHPTRGYIPNIKGILLQYYRNTVFDRIKIQNTGATGLGTDMPDNVSIMRVVTENCGRLGVVGDLGASGIGLGTGFLNSEPIFVYQTVNKHNKNYGIFYEPQRGVGVARDTIAVGNVCEYNHAGMADCGIDGLIAIGNNLRFNEYGFKGSPGTNGAGNPGNRGILKDNHINGNTKHGIYLYTDKGLAIEGEYNYSGNRIADNELDGIHVEYVHTSAKLLNSKFADNEIYRNGRHGFNFVSGNLVNVDIMNNRLWNNGRTEVGDAIAGAADMMKCGITGNKIRDTQDAATQQYPVNLSGALTDMDISFNHCVGNARNTLNLTGAQTRVTTLNNPGIA</sequence>